<dbReference type="AlphaFoldDB" id="A0A388K7T6"/>
<keyword evidence="1" id="KW-0175">Coiled coil</keyword>
<evidence type="ECO:0000256" key="2">
    <source>
        <dbReference type="SAM" id="MobiDB-lite"/>
    </source>
</evidence>
<reference evidence="3 4" key="1">
    <citation type="journal article" date="2018" name="Cell">
        <title>The Chara Genome: Secondary Complexity and Implications for Plant Terrestrialization.</title>
        <authorList>
            <person name="Nishiyama T."/>
            <person name="Sakayama H."/>
            <person name="Vries J.D."/>
            <person name="Buschmann H."/>
            <person name="Saint-Marcoux D."/>
            <person name="Ullrich K.K."/>
            <person name="Haas F.B."/>
            <person name="Vanderstraeten L."/>
            <person name="Becker D."/>
            <person name="Lang D."/>
            <person name="Vosolsobe S."/>
            <person name="Rombauts S."/>
            <person name="Wilhelmsson P.K.I."/>
            <person name="Janitza P."/>
            <person name="Kern R."/>
            <person name="Heyl A."/>
            <person name="Rumpler F."/>
            <person name="Villalobos L.I.A.C."/>
            <person name="Clay J.M."/>
            <person name="Skokan R."/>
            <person name="Toyoda A."/>
            <person name="Suzuki Y."/>
            <person name="Kagoshima H."/>
            <person name="Schijlen E."/>
            <person name="Tajeshwar N."/>
            <person name="Catarino B."/>
            <person name="Hetherington A.J."/>
            <person name="Saltykova A."/>
            <person name="Bonnot C."/>
            <person name="Breuninger H."/>
            <person name="Symeonidi A."/>
            <person name="Radhakrishnan G.V."/>
            <person name="Van Nieuwerburgh F."/>
            <person name="Deforce D."/>
            <person name="Chang C."/>
            <person name="Karol K.G."/>
            <person name="Hedrich R."/>
            <person name="Ulvskov P."/>
            <person name="Glockner G."/>
            <person name="Delwiche C.F."/>
            <person name="Petrasek J."/>
            <person name="Van de Peer Y."/>
            <person name="Friml J."/>
            <person name="Beilby M."/>
            <person name="Dolan L."/>
            <person name="Kohara Y."/>
            <person name="Sugano S."/>
            <person name="Fujiyama A."/>
            <person name="Delaux P.-M."/>
            <person name="Quint M."/>
            <person name="TheiBen G."/>
            <person name="Hagemann M."/>
            <person name="Harholt J."/>
            <person name="Dunand C."/>
            <person name="Zachgo S."/>
            <person name="Langdale J."/>
            <person name="Maumus F."/>
            <person name="Straeten D.V.D."/>
            <person name="Gould S.B."/>
            <person name="Rensing S.A."/>
        </authorList>
    </citation>
    <scope>NUCLEOTIDE SEQUENCE [LARGE SCALE GENOMIC DNA]</scope>
    <source>
        <strain evidence="3 4">S276</strain>
    </source>
</reference>
<accession>A0A388K7T6</accession>
<dbReference type="Proteomes" id="UP000265515">
    <property type="component" value="Unassembled WGS sequence"/>
</dbReference>
<feature type="compositionally biased region" description="Basic and acidic residues" evidence="2">
    <location>
        <begin position="121"/>
        <end position="137"/>
    </location>
</feature>
<evidence type="ECO:0000256" key="1">
    <source>
        <dbReference type="SAM" id="Coils"/>
    </source>
</evidence>
<name>A0A388K7T6_CHABU</name>
<comment type="caution">
    <text evidence="3">The sequence shown here is derived from an EMBL/GenBank/DDBJ whole genome shotgun (WGS) entry which is preliminary data.</text>
</comment>
<proteinExistence type="predicted"/>
<dbReference type="EMBL" id="BFEA01000068">
    <property type="protein sequence ID" value="GBG66003.1"/>
    <property type="molecule type" value="Genomic_DNA"/>
</dbReference>
<organism evidence="3 4">
    <name type="scientific">Chara braunii</name>
    <name type="common">Braun's stonewort</name>
    <dbReference type="NCBI Taxonomy" id="69332"/>
    <lineage>
        <taxon>Eukaryota</taxon>
        <taxon>Viridiplantae</taxon>
        <taxon>Streptophyta</taxon>
        <taxon>Charophyceae</taxon>
        <taxon>Charales</taxon>
        <taxon>Characeae</taxon>
        <taxon>Chara</taxon>
    </lineage>
</organism>
<sequence length="304" mass="35303">MEARRREERARQKWEKAEAARLEAEEQENCEKWEAGEKERIERKVLKKKEKQRKEAERRAEMRKDLGIQMRMEIQGIRQEMRHELRDELIETFKEAVLPATLPRLDKGKMKTLSVSGSDSQHSEEESDTRLTQEITEKANQLSKPEKRKRGSEPVFEDSLPMKLPPKRTPKRVTIKPPKLCARLTKSKAKQVGTKKLSQVKTPLSRRKTCLKKTTPLPKSATKGSLARLRFKNKVRLELKDLDATKLQRICKEEGVPYDKKVEAIFDIVERRAIVAFRDEAAANEEIIHLESETCKEPVAEGEQ</sequence>
<feature type="coiled-coil region" evidence="1">
    <location>
        <begin position="7"/>
        <end position="66"/>
    </location>
</feature>
<feature type="region of interest" description="Disordered" evidence="2">
    <location>
        <begin position="109"/>
        <end position="173"/>
    </location>
</feature>
<evidence type="ECO:0000313" key="4">
    <source>
        <dbReference type="Proteomes" id="UP000265515"/>
    </source>
</evidence>
<gene>
    <name evidence="3" type="ORF">CBR_g54982</name>
</gene>
<dbReference type="Gramene" id="GBG66003">
    <property type="protein sequence ID" value="GBG66003"/>
    <property type="gene ID" value="CBR_g54982"/>
</dbReference>
<evidence type="ECO:0000313" key="3">
    <source>
        <dbReference type="EMBL" id="GBG66003.1"/>
    </source>
</evidence>
<protein>
    <submittedName>
        <fullName evidence="3">Uncharacterized protein</fullName>
    </submittedName>
</protein>
<keyword evidence="4" id="KW-1185">Reference proteome</keyword>